<dbReference type="EMBL" id="BSYR01000055">
    <property type="protein sequence ID" value="GMJ09462.1"/>
    <property type="molecule type" value="Genomic_DNA"/>
</dbReference>
<comment type="caution">
    <text evidence="1">The sequence shown here is derived from an EMBL/GenBank/DDBJ whole genome shotgun (WGS) entry which is preliminary data.</text>
</comment>
<dbReference type="PANTHER" id="PTHR37610:SF47">
    <property type="entry name" value="RETROTRANSPOSON COPIA-LIKE N-TERMINAL DOMAIN-CONTAINING PROTEIN"/>
    <property type="match status" value="1"/>
</dbReference>
<gene>
    <name evidence="1" type="ORF">HRI_004615400</name>
</gene>
<keyword evidence="2" id="KW-1185">Reference proteome</keyword>
<name>A0A9W7MQZ3_HIBTR</name>
<dbReference type="OrthoDB" id="1746033at2759"/>
<evidence type="ECO:0000313" key="2">
    <source>
        <dbReference type="Proteomes" id="UP001165190"/>
    </source>
</evidence>
<dbReference type="Proteomes" id="UP001165190">
    <property type="component" value="Unassembled WGS sequence"/>
</dbReference>
<evidence type="ECO:0008006" key="3">
    <source>
        <dbReference type="Google" id="ProtNLM"/>
    </source>
</evidence>
<evidence type="ECO:0000313" key="1">
    <source>
        <dbReference type="EMBL" id="GMJ09462.1"/>
    </source>
</evidence>
<dbReference type="AlphaFoldDB" id="A0A9W7MQZ3"/>
<proteinExistence type="predicted"/>
<protein>
    <recommendedName>
        <fullName evidence="3">Retrotransposon gag domain-containing protein</fullName>
    </recommendedName>
</protein>
<accession>A0A9W7MQZ3</accession>
<organism evidence="1 2">
    <name type="scientific">Hibiscus trionum</name>
    <name type="common">Flower of an hour</name>
    <dbReference type="NCBI Taxonomy" id="183268"/>
    <lineage>
        <taxon>Eukaryota</taxon>
        <taxon>Viridiplantae</taxon>
        <taxon>Streptophyta</taxon>
        <taxon>Embryophyta</taxon>
        <taxon>Tracheophyta</taxon>
        <taxon>Spermatophyta</taxon>
        <taxon>Magnoliopsida</taxon>
        <taxon>eudicotyledons</taxon>
        <taxon>Gunneridae</taxon>
        <taxon>Pentapetalae</taxon>
        <taxon>rosids</taxon>
        <taxon>malvids</taxon>
        <taxon>Malvales</taxon>
        <taxon>Malvaceae</taxon>
        <taxon>Malvoideae</taxon>
        <taxon>Hibiscus</taxon>
    </lineage>
</organism>
<dbReference type="PANTHER" id="PTHR37610">
    <property type="entry name" value="CCHC-TYPE DOMAIN-CONTAINING PROTEIN"/>
    <property type="match status" value="1"/>
</dbReference>
<reference evidence="1" key="1">
    <citation type="submission" date="2023-05" db="EMBL/GenBank/DDBJ databases">
        <title>Genome and transcriptome analyses reveal genes involved in the formation of fine ridges on petal epidermal cells in Hibiscus trionum.</title>
        <authorList>
            <person name="Koshimizu S."/>
            <person name="Masuda S."/>
            <person name="Ishii T."/>
            <person name="Shirasu K."/>
            <person name="Hoshino A."/>
            <person name="Arita M."/>
        </authorList>
    </citation>
    <scope>NUCLEOTIDE SEQUENCE</scope>
    <source>
        <strain evidence="1">Hamamatsu line</strain>
    </source>
</reference>
<sequence>MTLLVNSIEEDIGSNYMCYHTTMDLWDNVNQMYSDLGNQYQVYELALKLEEIRQGEDSVTKYFNSLKRLWQDLDLFNDYEWKCHSDCNHYKKTLEDNRIFKFLIGLNVVFDEVRGRIIGKQSLLSLEEVSLMFAVKRAAVLSCWKKGARNPVENSAIAAGLSPSRGMGRSRATKTVSGVTIVTSHAIRVRHAGKYMENQKVGRAVMKENLRETPLYMRLVQPLQQGAN</sequence>